<accession>A0AAV1GMK4</accession>
<keyword evidence="1" id="KW-0732">Signal</keyword>
<evidence type="ECO:0000313" key="3">
    <source>
        <dbReference type="Proteomes" id="UP001178508"/>
    </source>
</evidence>
<keyword evidence="3" id="KW-1185">Reference proteome</keyword>
<dbReference type="AlphaFoldDB" id="A0AAV1GMK4"/>
<name>A0AAV1GMK4_XYRNO</name>
<dbReference type="Proteomes" id="UP001178508">
    <property type="component" value="Chromosome 15"/>
</dbReference>
<evidence type="ECO:0000313" key="2">
    <source>
        <dbReference type="EMBL" id="CAJ1074329.1"/>
    </source>
</evidence>
<feature type="signal peptide" evidence="1">
    <location>
        <begin position="1"/>
        <end position="28"/>
    </location>
</feature>
<proteinExistence type="predicted"/>
<reference evidence="2" key="1">
    <citation type="submission" date="2023-08" db="EMBL/GenBank/DDBJ databases">
        <authorList>
            <person name="Alioto T."/>
            <person name="Alioto T."/>
            <person name="Gomez Garrido J."/>
        </authorList>
    </citation>
    <scope>NUCLEOTIDE SEQUENCE</scope>
</reference>
<protein>
    <submittedName>
        <fullName evidence="2">Uncharacterized protein</fullName>
    </submittedName>
</protein>
<feature type="chain" id="PRO_5043875026" evidence="1">
    <location>
        <begin position="29"/>
        <end position="107"/>
    </location>
</feature>
<sequence>MAAPLPTTGRLSWLFMLCALIFICSLLCENGASSVIVYEIHTLLKHLCIGAGLIVPQLFQTMEISPPPTSHYPQGSLEALLYMYPTKKLKEEKQMGRIGGKASQTIQ</sequence>
<organism evidence="2 3">
    <name type="scientific">Xyrichtys novacula</name>
    <name type="common">Pearly razorfish</name>
    <name type="synonym">Hemipteronotus novacula</name>
    <dbReference type="NCBI Taxonomy" id="13765"/>
    <lineage>
        <taxon>Eukaryota</taxon>
        <taxon>Metazoa</taxon>
        <taxon>Chordata</taxon>
        <taxon>Craniata</taxon>
        <taxon>Vertebrata</taxon>
        <taxon>Euteleostomi</taxon>
        <taxon>Actinopterygii</taxon>
        <taxon>Neopterygii</taxon>
        <taxon>Teleostei</taxon>
        <taxon>Neoteleostei</taxon>
        <taxon>Acanthomorphata</taxon>
        <taxon>Eupercaria</taxon>
        <taxon>Labriformes</taxon>
        <taxon>Labridae</taxon>
        <taxon>Xyrichtys</taxon>
    </lineage>
</organism>
<dbReference type="EMBL" id="OY660878">
    <property type="protein sequence ID" value="CAJ1074329.1"/>
    <property type="molecule type" value="Genomic_DNA"/>
</dbReference>
<gene>
    <name evidence="2" type="ORF">XNOV1_A034778</name>
</gene>
<evidence type="ECO:0000256" key="1">
    <source>
        <dbReference type="SAM" id="SignalP"/>
    </source>
</evidence>